<name>A0A7M5WU00_9CNID</name>
<keyword evidence="3" id="KW-0813">Transport</keyword>
<feature type="chain" id="PRO_5029579437" evidence="10">
    <location>
        <begin position="18"/>
        <end position="323"/>
    </location>
</feature>
<dbReference type="GO" id="GO:1904669">
    <property type="term" value="P:ATP export"/>
    <property type="evidence" value="ECO:0007669"/>
    <property type="project" value="UniProtKB-ARBA"/>
</dbReference>
<dbReference type="AlphaFoldDB" id="A0A7M5WU00"/>
<dbReference type="Pfam" id="PF14798">
    <property type="entry name" value="Ca_hom_mod"/>
    <property type="match status" value="1"/>
</dbReference>
<evidence type="ECO:0000256" key="10">
    <source>
        <dbReference type="SAM" id="SignalP"/>
    </source>
</evidence>
<comment type="subcellular location">
    <subcellularLocation>
        <location evidence="1">Membrane</location>
        <topology evidence="1">Multi-pass membrane protein</topology>
    </subcellularLocation>
</comment>
<dbReference type="EnsemblMetazoa" id="CLYHEMT013054.1">
    <property type="protein sequence ID" value="CLYHEMP013054.1"/>
    <property type="gene ID" value="CLYHEMG013054"/>
</dbReference>
<keyword evidence="6" id="KW-0406">Ion transport</keyword>
<feature type="signal peptide" evidence="10">
    <location>
        <begin position="1"/>
        <end position="17"/>
    </location>
</feature>
<evidence type="ECO:0000313" key="11">
    <source>
        <dbReference type="EnsemblMetazoa" id="CLYHEMP013054.1"/>
    </source>
</evidence>
<sequence>HLCWHIMFLMGLLRNQADDQRRDEGESGGCTNSWTRNRGAIFEKILMIGAGVGQYFFQNNVFICPVKDYTEYALLILITPMLTLFCVSIIMGTNSSKIGNVLKSCYKTRRLRIGRVCHTELVFNFLYYISISLITPMVWLIMCFLRKDIYLCAVVGPLMYNGTKAAQIHLNDHRAASMKWGLGLLQGSVGAVIVIYIVKEVLKHKRKNNANELKIYQRYQKRCAQQFFHQSAKQYIRHSLKNNIENLFSTKDVQQNNNTSSPLDVLENLESIWESMRAEYPGVCLECFDEGKGEDFFDGNAIEYEKESGSSNEEETIKLTLNA</sequence>
<reference evidence="11" key="1">
    <citation type="submission" date="2021-01" db="UniProtKB">
        <authorList>
            <consortium name="EnsemblMetazoa"/>
        </authorList>
    </citation>
    <scope>IDENTIFICATION</scope>
</reference>
<dbReference type="InterPro" id="IPR029569">
    <property type="entry name" value="CALHM"/>
</dbReference>
<evidence type="ECO:0000256" key="4">
    <source>
        <dbReference type="ARBA" id="ARBA00022692"/>
    </source>
</evidence>
<keyword evidence="8" id="KW-0407">Ion channel</keyword>
<evidence type="ECO:0000256" key="6">
    <source>
        <dbReference type="ARBA" id="ARBA00023065"/>
    </source>
</evidence>
<accession>A0A7M5WU00</accession>
<dbReference type="GO" id="GO:0005261">
    <property type="term" value="F:monoatomic cation channel activity"/>
    <property type="evidence" value="ECO:0007669"/>
    <property type="project" value="TreeGrafter"/>
</dbReference>
<evidence type="ECO:0000256" key="1">
    <source>
        <dbReference type="ARBA" id="ARBA00004141"/>
    </source>
</evidence>
<keyword evidence="7 9" id="KW-0472">Membrane</keyword>
<proteinExistence type="inferred from homology"/>
<feature type="transmembrane region" description="Helical" evidence="9">
    <location>
        <begin position="121"/>
        <end position="141"/>
    </location>
</feature>
<feature type="transmembrane region" description="Helical" evidence="9">
    <location>
        <begin position="180"/>
        <end position="198"/>
    </location>
</feature>
<evidence type="ECO:0000256" key="3">
    <source>
        <dbReference type="ARBA" id="ARBA00022448"/>
    </source>
</evidence>
<evidence type="ECO:0000256" key="5">
    <source>
        <dbReference type="ARBA" id="ARBA00022989"/>
    </source>
</evidence>
<organism evidence="11 12">
    <name type="scientific">Clytia hemisphaerica</name>
    <dbReference type="NCBI Taxonomy" id="252671"/>
    <lineage>
        <taxon>Eukaryota</taxon>
        <taxon>Metazoa</taxon>
        <taxon>Cnidaria</taxon>
        <taxon>Hydrozoa</taxon>
        <taxon>Hydroidolina</taxon>
        <taxon>Leptothecata</taxon>
        <taxon>Obeliida</taxon>
        <taxon>Clytiidae</taxon>
        <taxon>Clytia</taxon>
    </lineage>
</organism>
<feature type="transmembrane region" description="Helical" evidence="9">
    <location>
        <begin position="72"/>
        <end position="93"/>
    </location>
</feature>
<dbReference type="PANTHER" id="PTHR32261:SF1">
    <property type="entry name" value="CALCIUM HOMEOSTASIS MODULATOR PROTEIN"/>
    <property type="match status" value="1"/>
</dbReference>
<evidence type="ECO:0000313" key="12">
    <source>
        <dbReference type="Proteomes" id="UP000594262"/>
    </source>
</evidence>
<dbReference type="GO" id="GO:0005886">
    <property type="term" value="C:plasma membrane"/>
    <property type="evidence" value="ECO:0007669"/>
    <property type="project" value="TreeGrafter"/>
</dbReference>
<dbReference type="PANTHER" id="PTHR32261">
    <property type="entry name" value="CALCIUM HOMEOSTASIS MODULATOR PROTEIN"/>
    <property type="match status" value="1"/>
</dbReference>
<evidence type="ECO:0000256" key="2">
    <source>
        <dbReference type="ARBA" id="ARBA00008497"/>
    </source>
</evidence>
<protein>
    <submittedName>
        <fullName evidence="11">Uncharacterized protein</fullName>
    </submittedName>
</protein>
<keyword evidence="4 9" id="KW-0812">Transmembrane</keyword>
<comment type="similarity">
    <text evidence="2">Belongs to the CALHM family.</text>
</comment>
<keyword evidence="12" id="KW-1185">Reference proteome</keyword>
<keyword evidence="10" id="KW-0732">Signal</keyword>
<evidence type="ECO:0000256" key="7">
    <source>
        <dbReference type="ARBA" id="ARBA00023136"/>
    </source>
</evidence>
<evidence type="ECO:0000256" key="9">
    <source>
        <dbReference type="SAM" id="Phobius"/>
    </source>
</evidence>
<evidence type="ECO:0000256" key="8">
    <source>
        <dbReference type="ARBA" id="ARBA00023303"/>
    </source>
</evidence>
<dbReference type="Proteomes" id="UP000594262">
    <property type="component" value="Unplaced"/>
</dbReference>
<keyword evidence="5 9" id="KW-1133">Transmembrane helix</keyword>